<evidence type="ECO:0000256" key="5">
    <source>
        <dbReference type="HAMAP-Rule" id="MF_03187"/>
    </source>
</evidence>
<dbReference type="GO" id="GO:0003676">
    <property type="term" value="F:nucleic acid binding"/>
    <property type="evidence" value="ECO:0007669"/>
    <property type="project" value="InterPro"/>
</dbReference>
<reference evidence="8" key="1">
    <citation type="submission" date="2017-02" db="UniProtKB">
        <authorList>
            <consortium name="WormBaseParasite"/>
        </authorList>
    </citation>
    <scope>IDENTIFICATION</scope>
</reference>
<dbReference type="Pfam" id="PF10237">
    <property type="entry name" value="N6-adenineMlase"/>
    <property type="match status" value="1"/>
</dbReference>
<comment type="similarity">
    <text evidence="5">Belongs to the class I-like SAM-binding methyltransferase superfamily. EFM5 family.</text>
</comment>
<evidence type="ECO:0000256" key="1">
    <source>
        <dbReference type="ARBA" id="ARBA00004496"/>
    </source>
</evidence>
<name>A0A0N4Y440_NIPBR</name>
<dbReference type="EMBL" id="UYSL01020354">
    <property type="protein sequence ID" value="VDL74222.1"/>
    <property type="molecule type" value="Genomic_DNA"/>
</dbReference>
<evidence type="ECO:0000256" key="3">
    <source>
        <dbReference type="ARBA" id="ARBA00022603"/>
    </source>
</evidence>
<reference evidence="6 7" key="2">
    <citation type="submission" date="2018-11" db="EMBL/GenBank/DDBJ databases">
        <authorList>
            <consortium name="Pathogen Informatics"/>
        </authorList>
    </citation>
    <scope>NUCLEOTIDE SEQUENCE [LARGE SCALE GENOMIC DNA]</scope>
</reference>
<dbReference type="STRING" id="27835.A0A0N4Y440"/>
<dbReference type="Proteomes" id="UP000271162">
    <property type="component" value="Unassembled WGS sequence"/>
</dbReference>
<evidence type="ECO:0000313" key="6">
    <source>
        <dbReference type="EMBL" id="VDL74222.1"/>
    </source>
</evidence>
<dbReference type="WBParaSite" id="NBR_0001063201-mRNA-1">
    <property type="protein sequence ID" value="NBR_0001063201-mRNA-1"/>
    <property type="gene ID" value="NBR_0001063201"/>
</dbReference>
<dbReference type="InterPro" id="IPR041370">
    <property type="entry name" value="Mlase_EEF1AKMT1/ZCCHC4"/>
</dbReference>
<keyword evidence="2 5" id="KW-0963">Cytoplasm</keyword>
<dbReference type="AlphaFoldDB" id="A0A0N4Y440"/>
<dbReference type="PROSITE" id="PS00092">
    <property type="entry name" value="N6_MTASE"/>
    <property type="match status" value="1"/>
</dbReference>
<dbReference type="InterPro" id="IPR029063">
    <property type="entry name" value="SAM-dependent_MTases_sf"/>
</dbReference>
<evidence type="ECO:0000313" key="7">
    <source>
        <dbReference type="Proteomes" id="UP000271162"/>
    </source>
</evidence>
<dbReference type="SUPFAM" id="SSF53335">
    <property type="entry name" value="S-adenosyl-L-methionine-dependent methyltransferases"/>
    <property type="match status" value="1"/>
</dbReference>
<keyword evidence="3 5" id="KW-0489">Methyltransferase</keyword>
<organism evidence="8">
    <name type="scientific">Nippostrongylus brasiliensis</name>
    <name type="common">Rat hookworm</name>
    <dbReference type="NCBI Taxonomy" id="27835"/>
    <lineage>
        <taxon>Eukaryota</taxon>
        <taxon>Metazoa</taxon>
        <taxon>Ecdysozoa</taxon>
        <taxon>Nematoda</taxon>
        <taxon>Chromadorea</taxon>
        <taxon>Rhabditida</taxon>
        <taxon>Rhabditina</taxon>
        <taxon>Rhabditomorpha</taxon>
        <taxon>Strongyloidea</taxon>
        <taxon>Heligmosomidae</taxon>
        <taxon>Nippostrongylus</taxon>
    </lineage>
</organism>
<comment type="function">
    <text evidence="5">S-adenosyl-L-methionine-dependent protein-lysine N-methyltransferase that methylates elongation factor 1-alpha.</text>
</comment>
<evidence type="ECO:0000256" key="4">
    <source>
        <dbReference type="ARBA" id="ARBA00022679"/>
    </source>
</evidence>
<keyword evidence="4 5" id="KW-0808">Transferase</keyword>
<sequence length="231" mass="26531">MTESDDDVPCLPPDTLAILKEFREEQQKIEHGCVDVVTEDWQLSQFWYSADTAKDLCRELISAIDGNGRIACISCPTLLHYFPEISEYNKDSVHVSLFEYDDRFAKKFPEAFIHYDYRHPLSVPEELKGSFDIVIADPPFLADECLLKTAQTVRLLAKPNAKIILCTGAVMEDRVSFLQFLLLGIPFIPSSKLEMRAKRILNLHRLKYEPCHANNLSNEFSCFANYETKFL</sequence>
<accession>A0A0N4Y440</accession>
<proteinExistence type="inferred from homology"/>
<keyword evidence="7" id="KW-1185">Reference proteome</keyword>
<dbReference type="InterPro" id="IPR019369">
    <property type="entry name" value="Efm5/EEF1AKMT1"/>
</dbReference>
<comment type="subcellular location">
    <subcellularLocation>
        <location evidence="1 5">Cytoplasm</location>
    </subcellularLocation>
</comment>
<dbReference type="GO" id="GO:0032259">
    <property type="term" value="P:methylation"/>
    <property type="evidence" value="ECO:0007669"/>
    <property type="project" value="UniProtKB-KW"/>
</dbReference>
<dbReference type="GO" id="GO:0016279">
    <property type="term" value="F:protein-lysine N-methyltransferase activity"/>
    <property type="evidence" value="ECO:0007669"/>
    <property type="project" value="UniProtKB-UniRule"/>
</dbReference>
<dbReference type="Gene3D" id="3.40.50.150">
    <property type="entry name" value="Vaccinia Virus protein VP39"/>
    <property type="match status" value="1"/>
</dbReference>
<protein>
    <recommendedName>
        <fullName evidence="5">Protein-lysine N-methyltransferase NBR_LOCUS10633</fullName>
        <ecNumber evidence="5">2.1.1.-</ecNumber>
    </recommendedName>
</protein>
<gene>
    <name evidence="6" type="ORF">NBR_LOCUS10633</name>
</gene>
<dbReference type="EC" id="2.1.1.-" evidence="5"/>
<dbReference type="InterPro" id="IPR002052">
    <property type="entry name" value="DNA_methylase_N6_adenine_CS"/>
</dbReference>
<dbReference type="HAMAP" id="MF_03187">
    <property type="entry name" value="Methyltr_EFM5"/>
    <property type="match status" value="1"/>
</dbReference>
<evidence type="ECO:0000313" key="8">
    <source>
        <dbReference type="WBParaSite" id="NBR_0001063201-mRNA-1"/>
    </source>
</evidence>
<dbReference type="PANTHER" id="PTHR13200:SF0">
    <property type="entry name" value="EEF1A LYSINE METHYLTRANSFERASE 1"/>
    <property type="match status" value="1"/>
</dbReference>
<dbReference type="OMA" id="CNFRPEH"/>
<dbReference type="PANTHER" id="PTHR13200">
    <property type="entry name" value="EEF1A LYSINE METHYLTRANSFERASE 1"/>
    <property type="match status" value="1"/>
</dbReference>
<evidence type="ECO:0000256" key="2">
    <source>
        <dbReference type="ARBA" id="ARBA00022490"/>
    </source>
</evidence>
<dbReference type="GO" id="GO:0005737">
    <property type="term" value="C:cytoplasm"/>
    <property type="evidence" value="ECO:0007669"/>
    <property type="project" value="UniProtKB-SubCell"/>
</dbReference>